<dbReference type="AlphaFoldDB" id="A0A4R8J199"/>
<reference evidence="1 2" key="1">
    <citation type="submission" date="2019-03" db="EMBL/GenBank/DDBJ databases">
        <title>Genomic Encyclopedia of Type Strains, Phase IV (KMG-IV): sequencing the most valuable type-strain genomes for metagenomic binning, comparative biology and taxonomic classification.</title>
        <authorList>
            <person name="Goeker M."/>
        </authorList>
    </citation>
    <scope>NUCLEOTIDE SEQUENCE [LARGE SCALE GENOMIC DNA]</scope>
    <source>
        <strain evidence="1 2">DSM 16326</strain>
    </source>
</reference>
<dbReference type="EMBL" id="SOQX01000001">
    <property type="protein sequence ID" value="TDY03949.1"/>
    <property type="molecule type" value="Genomic_DNA"/>
</dbReference>
<name>A0A4R8J199_9GAMM</name>
<sequence>MPGSGTTYHIDFDDWVRLARTDPARFEHLRDRVLDYSIARAPADRQERLRRLQWRVNQVRNTASNPLSACIAISNMMWSSFNHLGEAYDDLQHARRPFRRCARILPFPEQPPRSKV</sequence>
<protein>
    <submittedName>
        <fullName evidence="1">Uncharacterized protein DUF3135</fullName>
    </submittedName>
</protein>
<accession>A0A4R8J199</accession>
<comment type="caution">
    <text evidence="1">The sequence shown here is derived from an EMBL/GenBank/DDBJ whole genome shotgun (WGS) entry which is preliminary data.</text>
</comment>
<dbReference type="OrthoDB" id="5593306at2"/>
<evidence type="ECO:0000313" key="1">
    <source>
        <dbReference type="EMBL" id="TDY03949.1"/>
    </source>
</evidence>
<dbReference type="Pfam" id="PF11333">
    <property type="entry name" value="DUF3135"/>
    <property type="match status" value="1"/>
</dbReference>
<dbReference type="InterPro" id="IPR021482">
    <property type="entry name" value="DUF3135"/>
</dbReference>
<dbReference type="RefSeq" id="WP_134080515.1">
    <property type="nucleotide sequence ID" value="NZ_SOQX01000001.1"/>
</dbReference>
<evidence type="ECO:0000313" key="2">
    <source>
        <dbReference type="Proteomes" id="UP000294914"/>
    </source>
</evidence>
<proteinExistence type="predicted"/>
<keyword evidence="2" id="KW-1185">Reference proteome</keyword>
<dbReference type="Proteomes" id="UP000294914">
    <property type="component" value="Unassembled WGS sequence"/>
</dbReference>
<organism evidence="1 2">
    <name type="scientific">Thiohalophilus thiocyanatoxydans</name>
    <dbReference type="NCBI Taxonomy" id="381308"/>
    <lineage>
        <taxon>Bacteria</taxon>
        <taxon>Pseudomonadati</taxon>
        <taxon>Pseudomonadota</taxon>
        <taxon>Gammaproteobacteria</taxon>
        <taxon>Thiohalomonadales</taxon>
        <taxon>Thiohalophilaceae</taxon>
        <taxon>Thiohalophilus</taxon>
    </lineage>
</organism>
<gene>
    <name evidence="1" type="ORF">EDC23_0320</name>
</gene>